<dbReference type="InterPro" id="IPR012340">
    <property type="entry name" value="NA-bd_OB-fold"/>
</dbReference>
<dbReference type="GO" id="GO:0000049">
    <property type="term" value="F:tRNA binding"/>
    <property type="evidence" value="ECO:0007669"/>
    <property type="project" value="TreeGrafter"/>
</dbReference>
<evidence type="ECO:0000256" key="5">
    <source>
        <dbReference type="ARBA" id="ARBA00022840"/>
    </source>
</evidence>
<evidence type="ECO:0000256" key="9">
    <source>
        <dbReference type="RuleBase" id="RU000336"/>
    </source>
</evidence>
<dbReference type="Gene3D" id="3.30.930.10">
    <property type="entry name" value="Bira Bifunctional Protein, Domain 2"/>
    <property type="match status" value="1"/>
</dbReference>
<dbReference type="GO" id="GO:0005524">
    <property type="term" value="F:ATP binding"/>
    <property type="evidence" value="ECO:0007669"/>
    <property type="project" value="UniProtKB-UniRule"/>
</dbReference>
<dbReference type="EC" id="6.1.1.6" evidence="8"/>
<dbReference type="Gene3D" id="2.40.50.140">
    <property type="entry name" value="Nucleic acid-binding proteins"/>
    <property type="match status" value="1"/>
</dbReference>
<protein>
    <recommendedName>
        <fullName evidence="8">Lysine--tRNA ligase</fullName>
        <ecNumber evidence="8">6.1.1.6</ecNumber>
    </recommendedName>
    <alternativeName>
        <fullName evidence="8">Lysyl-tRNA synthetase</fullName>
        <shortName evidence="8">LysRS</shortName>
    </alternativeName>
</protein>
<dbReference type="SUPFAM" id="SSF55681">
    <property type="entry name" value="Class II aaRS and biotin synthetases"/>
    <property type="match status" value="1"/>
</dbReference>
<accession>A0A317PD78</accession>
<dbReference type="Pfam" id="PF01336">
    <property type="entry name" value="tRNA_anti-codon"/>
    <property type="match status" value="1"/>
</dbReference>
<dbReference type="InterPro" id="IPR004364">
    <property type="entry name" value="Aa-tRNA-synt_II"/>
</dbReference>
<dbReference type="GO" id="GO:0006430">
    <property type="term" value="P:lysyl-tRNA aminoacylation"/>
    <property type="evidence" value="ECO:0007669"/>
    <property type="project" value="UniProtKB-UniRule"/>
</dbReference>
<reference evidence="11 12" key="1">
    <citation type="submission" date="2018-05" db="EMBL/GenBank/DDBJ databases">
        <title>Genomic Encyclopedia of Type Strains, Phase IV (KMG-IV): sequencing the most valuable type-strain genomes for metagenomic binning, comparative biology and taxonomic classification.</title>
        <authorList>
            <person name="Goeker M."/>
        </authorList>
    </citation>
    <scope>NUCLEOTIDE SEQUENCE [LARGE SCALE GENOMIC DNA]</scope>
    <source>
        <strain evidence="11 12">DSM 16791</strain>
    </source>
</reference>
<dbReference type="NCBIfam" id="NF001756">
    <property type="entry name" value="PRK00484.1"/>
    <property type="match status" value="1"/>
</dbReference>
<dbReference type="InterPro" id="IPR004365">
    <property type="entry name" value="NA-bd_OB_tRNA"/>
</dbReference>
<keyword evidence="6 8" id="KW-0030">Aminoacyl-tRNA synthetase</keyword>
<evidence type="ECO:0000256" key="6">
    <source>
        <dbReference type="ARBA" id="ARBA00023146"/>
    </source>
</evidence>
<organism evidence="11 12">
    <name type="scientific">Hoeflea marina</name>
    <dbReference type="NCBI Taxonomy" id="274592"/>
    <lineage>
        <taxon>Bacteria</taxon>
        <taxon>Pseudomonadati</taxon>
        <taxon>Pseudomonadota</taxon>
        <taxon>Alphaproteobacteria</taxon>
        <taxon>Hyphomicrobiales</taxon>
        <taxon>Rhizobiaceae</taxon>
        <taxon>Hoeflea</taxon>
    </lineage>
</organism>
<dbReference type="Proteomes" id="UP000246352">
    <property type="component" value="Unassembled WGS sequence"/>
</dbReference>
<evidence type="ECO:0000256" key="8">
    <source>
        <dbReference type="HAMAP-Rule" id="MF_00252"/>
    </source>
</evidence>
<evidence type="ECO:0000256" key="1">
    <source>
        <dbReference type="ARBA" id="ARBA00008226"/>
    </source>
</evidence>
<dbReference type="RefSeq" id="WP_110034214.1">
    <property type="nucleotide sequence ID" value="NZ_QGTR01000007.1"/>
</dbReference>
<dbReference type="SUPFAM" id="SSF50249">
    <property type="entry name" value="Nucleic acid-binding proteins"/>
    <property type="match status" value="1"/>
</dbReference>
<dbReference type="PROSITE" id="PS50862">
    <property type="entry name" value="AA_TRNA_LIGASE_II"/>
    <property type="match status" value="1"/>
</dbReference>
<dbReference type="PANTHER" id="PTHR42918">
    <property type="entry name" value="LYSYL-TRNA SYNTHETASE"/>
    <property type="match status" value="1"/>
</dbReference>
<evidence type="ECO:0000313" key="12">
    <source>
        <dbReference type="Proteomes" id="UP000246352"/>
    </source>
</evidence>
<evidence type="ECO:0000313" key="11">
    <source>
        <dbReference type="EMBL" id="PWV97142.1"/>
    </source>
</evidence>
<dbReference type="OrthoDB" id="9801152at2"/>
<keyword evidence="8 9" id="KW-0460">Magnesium</keyword>
<dbReference type="AlphaFoldDB" id="A0A317PD78"/>
<dbReference type="InterPro" id="IPR044136">
    <property type="entry name" value="Lys-tRNA-ligase_II_N"/>
</dbReference>
<keyword evidence="8" id="KW-0963">Cytoplasm</keyword>
<comment type="catalytic activity">
    <reaction evidence="7 8 9">
        <text>tRNA(Lys) + L-lysine + ATP = L-lysyl-tRNA(Lys) + AMP + diphosphate</text>
        <dbReference type="Rhea" id="RHEA:20792"/>
        <dbReference type="Rhea" id="RHEA-COMP:9696"/>
        <dbReference type="Rhea" id="RHEA-COMP:9697"/>
        <dbReference type="ChEBI" id="CHEBI:30616"/>
        <dbReference type="ChEBI" id="CHEBI:32551"/>
        <dbReference type="ChEBI" id="CHEBI:33019"/>
        <dbReference type="ChEBI" id="CHEBI:78442"/>
        <dbReference type="ChEBI" id="CHEBI:78529"/>
        <dbReference type="ChEBI" id="CHEBI:456215"/>
        <dbReference type="EC" id="6.1.1.6"/>
    </reaction>
</comment>
<comment type="caution">
    <text evidence="11">The sequence shown here is derived from an EMBL/GenBank/DDBJ whole genome shotgun (WGS) entry which is preliminary data.</text>
</comment>
<dbReference type="InterPro" id="IPR018149">
    <property type="entry name" value="Lys-tRNA-synth_II_C"/>
</dbReference>
<dbReference type="GO" id="GO:0004824">
    <property type="term" value="F:lysine-tRNA ligase activity"/>
    <property type="evidence" value="ECO:0007669"/>
    <property type="project" value="UniProtKB-UniRule"/>
</dbReference>
<evidence type="ECO:0000256" key="4">
    <source>
        <dbReference type="ARBA" id="ARBA00022741"/>
    </source>
</evidence>
<sequence>MTDTTTAALSSDVTEVRAQKLALLREKLDTVYPAHFHRSMTNVELADKYADLELDTESGDIVTVAGRVHSSRNSGMFMDIHDASGKIQIFSHKDTTPEEARSLLPLIDLGDIIGVTGMVRRTKRGELTINAHDITMLTKALLPMPEKWHGLTDIEMRYRKRHLDIMTNEDSKLRFQQRSRIVSGIRRFMEDDGFMEVETPMLHSVYGGATAEPFKTHHNTLKLDMYLRIAPELFLKRTLVSGLSDKVFEINRNFRNEGVSTRHNPEFTMMECYWAYADYEDIMDLVERLFERLAIAIHGKTEFPFGETEMSFKGPFRRVPMPDAVKEVTGIDFLAMKTDEEARAAAKAAGFEVEKDWTWGECLAFIFEEKVEATLIQPAHVTHFPKDISPFAKEVPGEPRLVERFETYCNAWELGNAFSELNDPEEQRKRMVEQLEQSHARGEKDKQLDEEFLSAIDQGMPPAGGLGIGVDRLIMLLTNSPSIRDVILFPAQKNRAE</sequence>
<evidence type="ECO:0000256" key="7">
    <source>
        <dbReference type="ARBA" id="ARBA00048573"/>
    </source>
</evidence>
<dbReference type="EMBL" id="QGTR01000007">
    <property type="protein sequence ID" value="PWV97142.1"/>
    <property type="molecule type" value="Genomic_DNA"/>
</dbReference>
<feature type="binding site" evidence="8">
    <location>
        <position position="406"/>
    </location>
    <ligand>
        <name>Mg(2+)</name>
        <dbReference type="ChEBI" id="CHEBI:18420"/>
        <label>1</label>
    </ligand>
</feature>
<proteinExistence type="inferred from homology"/>
<dbReference type="InterPro" id="IPR002313">
    <property type="entry name" value="Lys-tRNA-ligase_II"/>
</dbReference>
<keyword evidence="2 8" id="KW-0436">Ligase</keyword>
<comment type="subunit">
    <text evidence="8">Homodimer.</text>
</comment>
<evidence type="ECO:0000256" key="2">
    <source>
        <dbReference type="ARBA" id="ARBA00022598"/>
    </source>
</evidence>
<dbReference type="HAMAP" id="MF_00252">
    <property type="entry name" value="Lys_tRNA_synth_class2"/>
    <property type="match status" value="1"/>
</dbReference>
<comment type="similarity">
    <text evidence="1 8">Belongs to the class-II aminoacyl-tRNA synthetase family.</text>
</comment>
<dbReference type="PRINTS" id="PR00982">
    <property type="entry name" value="TRNASYNTHLYS"/>
</dbReference>
<comment type="cofactor">
    <cofactor evidence="8 9">
        <name>Mg(2+)</name>
        <dbReference type="ChEBI" id="CHEBI:18420"/>
    </cofactor>
    <text evidence="8 9">Binds 3 Mg(2+) ions per subunit.</text>
</comment>
<dbReference type="NCBIfam" id="TIGR00499">
    <property type="entry name" value="lysS_bact"/>
    <property type="match status" value="1"/>
</dbReference>
<dbReference type="PANTHER" id="PTHR42918:SF15">
    <property type="entry name" value="LYSINE--TRNA LIGASE, CHLOROPLASTIC_MITOCHONDRIAL"/>
    <property type="match status" value="1"/>
</dbReference>
<dbReference type="CDD" id="cd04322">
    <property type="entry name" value="LysRS_N"/>
    <property type="match status" value="1"/>
</dbReference>
<dbReference type="Pfam" id="PF00152">
    <property type="entry name" value="tRNA-synt_2"/>
    <property type="match status" value="1"/>
</dbReference>
<dbReference type="GO" id="GO:0000287">
    <property type="term" value="F:magnesium ion binding"/>
    <property type="evidence" value="ECO:0007669"/>
    <property type="project" value="UniProtKB-UniRule"/>
</dbReference>
<name>A0A317PD78_9HYPH</name>
<feature type="binding site" evidence="8">
    <location>
        <position position="413"/>
    </location>
    <ligand>
        <name>Mg(2+)</name>
        <dbReference type="ChEBI" id="CHEBI:18420"/>
        <label>2</label>
    </ligand>
</feature>
<keyword evidence="4 8" id="KW-0547">Nucleotide-binding</keyword>
<keyword evidence="5 8" id="KW-0067">ATP-binding</keyword>
<feature type="binding site" evidence="8">
    <location>
        <position position="413"/>
    </location>
    <ligand>
        <name>Mg(2+)</name>
        <dbReference type="ChEBI" id="CHEBI:18420"/>
        <label>1</label>
    </ligand>
</feature>
<keyword evidence="12" id="KW-1185">Reference proteome</keyword>
<comment type="subcellular location">
    <subcellularLocation>
        <location evidence="8">Cytoplasm</location>
    </subcellularLocation>
</comment>
<evidence type="ECO:0000256" key="3">
    <source>
        <dbReference type="ARBA" id="ARBA00022723"/>
    </source>
</evidence>
<dbReference type="CDD" id="cd00775">
    <property type="entry name" value="LysRS_core"/>
    <property type="match status" value="1"/>
</dbReference>
<feature type="domain" description="Aminoacyl-transfer RNA synthetases class-II family profile" evidence="10">
    <location>
        <begin position="175"/>
        <end position="490"/>
    </location>
</feature>
<evidence type="ECO:0000259" key="10">
    <source>
        <dbReference type="PROSITE" id="PS50862"/>
    </source>
</evidence>
<keyword evidence="8" id="KW-0648">Protein biosynthesis</keyword>
<dbReference type="InterPro" id="IPR006195">
    <property type="entry name" value="aa-tRNA-synth_II"/>
</dbReference>
<gene>
    <name evidence="8" type="primary">lysS</name>
    <name evidence="11" type="ORF">DFR52_10753</name>
</gene>
<dbReference type="InterPro" id="IPR045864">
    <property type="entry name" value="aa-tRNA-synth_II/BPL/LPL"/>
</dbReference>
<dbReference type="GO" id="GO:0005829">
    <property type="term" value="C:cytosol"/>
    <property type="evidence" value="ECO:0007669"/>
    <property type="project" value="TreeGrafter"/>
</dbReference>
<keyword evidence="3 8" id="KW-0479">Metal-binding</keyword>